<gene>
    <name evidence="1" type="ORF">GQS65_04315</name>
</gene>
<name>A0A6B0GG97_9EURY</name>
<evidence type="ECO:0000313" key="1">
    <source>
        <dbReference type="EMBL" id="MWG33724.1"/>
    </source>
</evidence>
<comment type="caution">
    <text evidence="1">The sequence shown here is derived from an EMBL/GenBank/DDBJ whole genome shotgun (WGS) entry which is preliminary data.</text>
</comment>
<protein>
    <submittedName>
        <fullName evidence="1">Uncharacterized protein</fullName>
    </submittedName>
</protein>
<dbReference type="AlphaFoldDB" id="A0A6B0GG97"/>
<reference evidence="1 2" key="1">
    <citation type="submission" date="2019-12" db="EMBL/GenBank/DDBJ databases">
        <title>Halocatena pleomorpha gen. nov. sp. nov., an extremely halophilic archaeon of family Halobacteriaceae isolated from saltpan soil.</title>
        <authorList>
            <person name="Pal Y."/>
            <person name="Verma A."/>
            <person name="Krishnamurthi S."/>
            <person name="Kumar P."/>
        </authorList>
    </citation>
    <scope>NUCLEOTIDE SEQUENCE [LARGE SCALE GENOMIC DNA]</scope>
    <source>
        <strain evidence="1 2">JCM 16495</strain>
    </source>
</reference>
<keyword evidence="2" id="KW-1185">Reference proteome</keyword>
<dbReference type="Proteomes" id="UP000451471">
    <property type="component" value="Unassembled WGS sequence"/>
</dbReference>
<proteinExistence type="predicted"/>
<organism evidence="1 2">
    <name type="scientific">Halomarina oriensis</name>
    <dbReference type="NCBI Taxonomy" id="671145"/>
    <lineage>
        <taxon>Archaea</taxon>
        <taxon>Methanobacteriati</taxon>
        <taxon>Methanobacteriota</taxon>
        <taxon>Stenosarchaea group</taxon>
        <taxon>Halobacteria</taxon>
        <taxon>Halobacteriales</taxon>
        <taxon>Natronomonadaceae</taxon>
        <taxon>Halomarina</taxon>
    </lineage>
</organism>
<dbReference type="RefSeq" id="WP_158203451.1">
    <property type="nucleotide sequence ID" value="NZ_WSZK01000010.1"/>
</dbReference>
<dbReference type="EMBL" id="WSZK01000010">
    <property type="protein sequence ID" value="MWG33724.1"/>
    <property type="molecule type" value="Genomic_DNA"/>
</dbReference>
<sequence length="159" mass="17667">MFTVDAILTTDASGVELTAEEFQAASAEHPPLFDLWVRNVGEDTIYFYGGYTSPLSQFVAEDPEQSRQLIVFPTGLNSQLPVIPPTPTDEVWVADHRLFYYETRLQTRLRPGESFSREYAILVEEPTDGGYPPGRYTVTDDGIEVDDAPATVTVTITVS</sequence>
<accession>A0A6B0GG97</accession>
<evidence type="ECO:0000313" key="2">
    <source>
        <dbReference type="Proteomes" id="UP000451471"/>
    </source>
</evidence>